<dbReference type="InterPro" id="IPR023753">
    <property type="entry name" value="FAD/NAD-binding_dom"/>
</dbReference>
<evidence type="ECO:0000256" key="1">
    <source>
        <dbReference type="ARBA" id="ARBA00001974"/>
    </source>
</evidence>
<dbReference type="InterPro" id="IPR050446">
    <property type="entry name" value="FAD-oxidoreductase/Apoptosis"/>
</dbReference>
<dbReference type="RefSeq" id="WP_313794343.1">
    <property type="nucleotide sequence ID" value="NZ_CP102453.1"/>
</dbReference>
<dbReference type="PRINTS" id="PR00368">
    <property type="entry name" value="FADPNR"/>
</dbReference>
<evidence type="ECO:0000256" key="3">
    <source>
        <dbReference type="ARBA" id="ARBA00022827"/>
    </source>
</evidence>
<accession>A0ABY5P901</accession>
<dbReference type="PANTHER" id="PTHR43557">
    <property type="entry name" value="APOPTOSIS-INDUCING FACTOR 1"/>
    <property type="match status" value="1"/>
</dbReference>
<dbReference type="EMBL" id="CP102453">
    <property type="protein sequence ID" value="UUX34843.1"/>
    <property type="molecule type" value="Genomic_DNA"/>
</dbReference>
<evidence type="ECO:0000256" key="4">
    <source>
        <dbReference type="ARBA" id="ARBA00023002"/>
    </source>
</evidence>
<keyword evidence="8" id="KW-1185">Reference proteome</keyword>
<gene>
    <name evidence="7" type="ORF">NRE15_04115</name>
</gene>
<dbReference type="PRINTS" id="PR00411">
    <property type="entry name" value="PNDRDTASEI"/>
</dbReference>
<comment type="cofactor">
    <cofactor evidence="1">
        <name>FAD</name>
        <dbReference type="ChEBI" id="CHEBI:57692"/>
    </cofactor>
</comment>
<evidence type="ECO:0000259" key="5">
    <source>
        <dbReference type="Pfam" id="PF07992"/>
    </source>
</evidence>
<keyword evidence="2" id="KW-0285">Flavoprotein</keyword>
<feature type="domain" description="Reductase C-terminal" evidence="6">
    <location>
        <begin position="320"/>
        <end position="402"/>
    </location>
</feature>
<dbReference type="InterPro" id="IPR016156">
    <property type="entry name" value="FAD/NAD-linked_Rdtase_dimer_sf"/>
</dbReference>
<dbReference type="Pfam" id="PF14759">
    <property type="entry name" value="Reductase_C"/>
    <property type="match status" value="1"/>
</dbReference>
<dbReference type="SUPFAM" id="SSF51905">
    <property type="entry name" value="FAD/NAD(P)-binding domain"/>
    <property type="match status" value="1"/>
</dbReference>
<keyword evidence="3" id="KW-0274">FAD</keyword>
<name>A0ABY5P901_9LACT</name>
<feature type="domain" description="FAD/NAD(P)-binding" evidence="5">
    <location>
        <begin position="3"/>
        <end position="300"/>
    </location>
</feature>
<protein>
    <submittedName>
        <fullName evidence="7">FAD-dependent oxidoreductase</fullName>
    </submittedName>
</protein>
<reference evidence="7 8" key="1">
    <citation type="submission" date="2022-08" db="EMBL/GenBank/DDBJ databases">
        <title>Aerococcaceae sp. nov isolated from spoiled eye mask.</title>
        <authorList>
            <person name="Zhou G."/>
            <person name="Xie X.-B."/>
            <person name="Shi Q.-S."/>
            <person name="Wang Y.-S."/>
            <person name="Wen X."/>
            <person name="Peng H."/>
            <person name="Yang X.-J."/>
            <person name="Tao H.-B."/>
            <person name="Huang X.-M."/>
        </authorList>
    </citation>
    <scope>NUCLEOTIDE SEQUENCE [LARGE SCALE GENOMIC DNA]</scope>
    <source>
        <strain evidence="8">DM20194951</strain>
    </source>
</reference>
<dbReference type="SUPFAM" id="SSF55424">
    <property type="entry name" value="FAD/NAD-linked reductases, dimerisation (C-terminal) domain"/>
    <property type="match status" value="1"/>
</dbReference>
<evidence type="ECO:0000256" key="2">
    <source>
        <dbReference type="ARBA" id="ARBA00022630"/>
    </source>
</evidence>
<evidence type="ECO:0000313" key="7">
    <source>
        <dbReference type="EMBL" id="UUX34843.1"/>
    </source>
</evidence>
<dbReference type="Proteomes" id="UP001315967">
    <property type="component" value="Chromosome"/>
</dbReference>
<evidence type="ECO:0000259" key="6">
    <source>
        <dbReference type="Pfam" id="PF14759"/>
    </source>
</evidence>
<keyword evidence="4" id="KW-0560">Oxidoreductase</keyword>
<sequence length="402" mass="45283">MKFDTVIVGASIAGYNVAKQLRASNYPGTIALIDQESFLPYDRKELSKNWLVDRNQPNPPYFQNRTYFNKQKITPFLNTTVTFINPTNKYLQTADGRDIYYEELVLATGSQLRKLNIENSDADGIFYLRNFEDALAIKKWIKKVKQVAIVGGGFIGLELAASLNSMGIKVTVISSSPHPLAKTLGNDASNYFVNMHQARGVEFVLGQVAQKFLVDADNRVNAVETNQGEVVPSEMVIVGIGVVLNVSIEIEGLNVDHGIIVNEFGETALPHIYAAGDVAIWPYRGQMIHIEHWENAYHQGRSVAKNIVENKSHAFSVMPYFWTDQYDETFEYLGYTRDWADIVVRGDVKSGKFTLAYLDHDDIAQGILFANKSESRKDIQALLNLNKALDRDKFMDKNKKLK</sequence>
<dbReference type="Gene3D" id="3.50.50.60">
    <property type="entry name" value="FAD/NAD(P)-binding domain"/>
    <property type="match status" value="2"/>
</dbReference>
<dbReference type="InterPro" id="IPR036188">
    <property type="entry name" value="FAD/NAD-bd_sf"/>
</dbReference>
<evidence type="ECO:0000313" key="8">
    <source>
        <dbReference type="Proteomes" id="UP001315967"/>
    </source>
</evidence>
<dbReference type="Gene3D" id="3.30.390.30">
    <property type="match status" value="1"/>
</dbReference>
<proteinExistence type="predicted"/>
<dbReference type="Pfam" id="PF07992">
    <property type="entry name" value="Pyr_redox_2"/>
    <property type="match status" value="1"/>
</dbReference>
<dbReference type="PANTHER" id="PTHR43557:SF2">
    <property type="entry name" value="RIESKE DOMAIN-CONTAINING PROTEIN-RELATED"/>
    <property type="match status" value="1"/>
</dbReference>
<dbReference type="InterPro" id="IPR028202">
    <property type="entry name" value="Reductase_C"/>
</dbReference>
<organism evidence="7 8">
    <name type="scientific">Fundicoccus culcitae</name>
    <dbReference type="NCBI Taxonomy" id="2969821"/>
    <lineage>
        <taxon>Bacteria</taxon>
        <taxon>Bacillati</taxon>
        <taxon>Bacillota</taxon>
        <taxon>Bacilli</taxon>
        <taxon>Lactobacillales</taxon>
        <taxon>Aerococcaceae</taxon>
        <taxon>Fundicoccus</taxon>
    </lineage>
</organism>